<dbReference type="GO" id="GO:0042802">
    <property type="term" value="F:identical protein binding"/>
    <property type="evidence" value="ECO:0007669"/>
    <property type="project" value="TreeGrafter"/>
</dbReference>
<evidence type="ECO:0000256" key="7">
    <source>
        <dbReference type="ARBA" id="ARBA00022898"/>
    </source>
</evidence>
<dbReference type="Gene3D" id="3.40.640.10">
    <property type="entry name" value="Type I PLP-dependent aspartate aminotransferase-like (Major domain)"/>
    <property type="match status" value="1"/>
</dbReference>
<dbReference type="PIRSF" id="PIRSF000521">
    <property type="entry name" value="Transaminase_4ab_Lys_Orn"/>
    <property type="match status" value="1"/>
</dbReference>
<dbReference type="GO" id="GO:0055129">
    <property type="term" value="P:L-proline biosynthetic process"/>
    <property type="evidence" value="ECO:0007669"/>
    <property type="project" value="UniProtKB-UniPathway"/>
</dbReference>
<comment type="pathway">
    <text evidence="2 12">Amino-acid biosynthesis; L-proline biosynthesis; L-glutamate 5-semialdehyde from L-ornithine: step 1/1.</text>
</comment>
<evidence type="ECO:0000256" key="10">
    <source>
        <dbReference type="ARBA" id="ARBA00073894"/>
    </source>
</evidence>
<dbReference type="FunFam" id="3.90.1150.10:FF:000152">
    <property type="entry name" value="Ornithine aminotransferase"/>
    <property type="match status" value="1"/>
</dbReference>
<evidence type="ECO:0000256" key="12">
    <source>
        <dbReference type="RuleBase" id="RU365036"/>
    </source>
</evidence>
<evidence type="ECO:0000256" key="2">
    <source>
        <dbReference type="ARBA" id="ARBA00004998"/>
    </source>
</evidence>
<dbReference type="OMA" id="VCEGNFH"/>
<keyword evidence="14" id="KW-1185">Reference proteome</keyword>
<dbReference type="GeneID" id="9052085"/>
<evidence type="ECO:0000256" key="5">
    <source>
        <dbReference type="ARBA" id="ARBA00022576"/>
    </source>
</evidence>
<dbReference type="Proteomes" id="UP000007800">
    <property type="component" value="Unassembled WGS sequence"/>
</dbReference>
<evidence type="ECO:0000256" key="8">
    <source>
        <dbReference type="ARBA" id="ARBA00051265"/>
    </source>
</evidence>
<dbReference type="GO" id="GO:0030170">
    <property type="term" value="F:pyridoxal phosphate binding"/>
    <property type="evidence" value="ECO:0007669"/>
    <property type="project" value="InterPro"/>
</dbReference>
<dbReference type="Pfam" id="PF00202">
    <property type="entry name" value="Aminotran_3"/>
    <property type="match status" value="1"/>
</dbReference>
<dbReference type="InterPro" id="IPR015421">
    <property type="entry name" value="PyrdxlP-dep_Trfase_major"/>
</dbReference>
<keyword evidence="7 11" id="KW-0663">Pyridoxal phosphate</keyword>
<keyword evidence="6 12" id="KW-0808">Transferase</keyword>
<comment type="similarity">
    <text evidence="3 11">Belongs to the class-III pyridoxal-phosphate-dependent aminotransferase family.</text>
</comment>
<evidence type="ECO:0000256" key="9">
    <source>
        <dbReference type="ARBA" id="ARBA00051944"/>
    </source>
</evidence>
<evidence type="ECO:0000256" key="6">
    <source>
        <dbReference type="ARBA" id="ARBA00022679"/>
    </source>
</evidence>
<organism evidence="14">
    <name type="scientific">Perkinsus marinus (strain ATCC 50983 / TXsc)</name>
    <dbReference type="NCBI Taxonomy" id="423536"/>
    <lineage>
        <taxon>Eukaryota</taxon>
        <taxon>Sar</taxon>
        <taxon>Alveolata</taxon>
        <taxon>Perkinsozoa</taxon>
        <taxon>Perkinsea</taxon>
        <taxon>Perkinsida</taxon>
        <taxon>Perkinsidae</taxon>
        <taxon>Perkinsus</taxon>
    </lineage>
</organism>
<reference evidence="13 14" key="1">
    <citation type="submission" date="2008-07" db="EMBL/GenBank/DDBJ databases">
        <authorList>
            <person name="El-Sayed N."/>
            <person name="Caler E."/>
            <person name="Inman J."/>
            <person name="Amedeo P."/>
            <person name="Hass B."/>
            <person name="Wortman J."/>
        </authorList>
    </citation>
    <scope>NUCLEOTIDE SEQUENCE [LARGE SCALE GENOMIC DNA]</scope>
    <source>
        <strain evidence="14">ATCC 50983 / TXsc</strain>
    </source>
</reference>
<dbReference type="Gene3D" id="3.90.1150.10">
    <property type="entry name" value="Aspartate Aminotransferase, domain 1"/>
    <property type="match status" value="1"/>
</dbReference>
<dbReference type="FunCoup" id="C5LTT5">
    <property type="interactions" value="370"/>
</dbReference>
<dbReference type="CDD" id="cd00610">
    <property type="entry name" value="OAT_like"/>
    <property type="match status" value="1"/>
</dbReference>
<dbReference type="InterPro" id="IPR015422">
    <property type="entry name" value="PyrdxlP-dep_Trfase_small"/>
</dbReference>
<dbReference type="GO" id="GO:0005737">
    <property type="term" value="C:cytoplasm"/>
    <property type="evidence" value="ECO:0007669"/>
    <property type="project" value="TreeGrafter"/>
</dbReference>
<evidence type="ECO:0000256" key="3">
    <source>
        <dbReference type="ARBA" id="ARBA00008954"/>
    </source>
</evidence>
<dbReference type="AlphaFoldDB" id="C5LTT5"/>
<dbReference type="InterPro" id="IPR010164">
    <property type="entry name" value="Orn_aminotrans"/>
</dbReference>
<dbReference type="PANTHER" id="PTHR11986">
    <property type="entry name" value="AMINOTRANSFERASE CLASS III"/>
    <property type="match status" value="1"/>
</dbReference>
<dbReference type="FunFam" id="3.40.640.10:FF:000011">
    <property type="entry name" value="Ornithine aminotransferase"/>
    <property type="match status" value="1"/>
</dbReference>
<dbReference type="GO" id="GO:0004587">
    <property type="term" value="F:ornithine aminotransferase activity"/>
    <property type="evidence" value="ECO:0007669"/>
    <property type="project" value="UniProtKB-EC"/>
</dbReference>
<dbReference type="InParanoid" id="C5LTT5"/>
<dbReference type="EMBL" id="GG685402">
    <property type="protein sequence ID" value="EEQ99897.1"/>
    <property type="molecule type" value="Genomic_DNA"/>
</dbReference>
<dbReference type="OrthoDB" id="425114at2759"/>
<accession>C5LTT5</accession>
<name>C5LTT5_PERM5</name>
<dbReference type="InterPro" id="IPR015424">
    <property type="entry name" value="PyrdxlP-dep_Trfase"/>
</dbReference>
<keyword evidence="5 12" id="KW-0032">Aminotransferase</keyword>
<evidence type="ECO:0000256" key="11">
    <source>
        <dbReference type="RuleBase" id="RU003560"/>
    </source>
</evidence>
<evidence type="ECO:0000256" key="4">
    <source>
        <dbReference type="ARBA" id="ARBA00012924"/>
    </source>
</evidence>
<dbReference type="InterPro" id="IPR050103">
    <property type="entry name" value="Class-III_PLP-dep_AT"/>
</dbReference>
<sequence>MPHWFSLVIDSFNIYIKLEDVHGAHNYHPLPVVLARGEGCYVWDVTGKRYLDFLSAYSAVNQGHCHPRIVAALIQQAQKLALTSRAFHNETLALFTKFITDFFGYDRVLPMNSGVEAGETACKLIRRWSISCNYSGRTLAACSASTDPDCFNNYGPFIPGFEIVPYNDVDSLKKLLESNPNIAGFYVEPIQGEAGVNVPDDIYLPAVRELCTKHNVLLCCDEIQTGLARTGRLLCCDHWGVRPDLVVLGKALSGGMYPVSAVLSSDEIMLTIKPGQHGSTYGGNPIACRVAMEALSVIKDEGLVERADRLGKVFRGKLEEGIGHMSWVKQIRGKGLLNAVVCDDTFRDKVKAWDVCLALRDAGLLAKQTHDNIIRFAPPLVIPEDSLRQACEIIIEVFKSFDAKVVGA</sequence>
<evidence type="ECO:0000256" key="1">
    <source>
        <dbReference type="ARBA" id="ARBA00001933"/>
    </source>
</evidence>
<dbReference type="InterPro" id="IPR049704">
    <property type="entry name" value="Aminotrans_3_PPA_site"/>
</dbReference>
<comment type="cofactor">
    <cofactor evidence="1 12">
        <name>pyridoxal 5'-phosphate</name>
        <dbReference type="ChEBI" id="CHEBI:597326"/>
    </cofactor>
</comment>
<dbReference type="PANTHER" id="PTHR11986:SF18">
    <property type="entry name" value="ORNITHINE AMINOTRANSFERASE, MITOCHONDRIAL"/>
    <property type="match status" value="1"/>
</dbReference>
<dbReference type="InterPro" id="IPR005814">
    <property type="entry name" value="Aminotrans_3"/>
</dbReference>
<proteinExistence type="inferred from homology"/>
<dbReference type="SUPFAM" id="SSF53383">
    <property type="entry name" value="PLP-dependent transferases"/>
    <property type="match status" value="1"/>
</dbReference>
<dbReference type="PROSITE" id="PS00600">
    <property type="entry name" value="AA_TRANSFER_CLASS_3"/>
    <property type="match status" value="1"/>
</dbReference>
<protein>
    <recommendedName>
        <fullName evidence="10 12">Ornithine aminotransferase</fullName>
        <ecNumber evidence="4 12">2.6.1.13</ecNumber>
    </recommendedName>
</protein>
<evidence type="ECO:0000313" key="14">
    <source>
        <dbReference type="Proteomes" id="UP000007800"/>
    </source>
</evidence>
<comment type="catalytic activity">
    <reaction evidence="8 12">
        <text>a 2-oxocarboxylate + L-ornithine = L-glutamate 5-semialdehyde + an L-alpha-amino acid</text>
        <dbReference type="Rhea" id="RHEA:13877"/>
        <dbReference type="ChEBI" id="CHEBI:35179"/>
        <dbReference type="ChEBI" id="CHEBI:46911"/>
        <dbReference type="ChEBI" id="CHEBI:58066"/>
        <dbReference type="ChEBI" id="CHEBI:59869"/>
        <dbReference type="EC" id="2.6.1.13"/>
    </reaction>
</comment>
<comment type="catalytic activity">
    <reaction evidence="9">
        <text>L-ornithine + 2-oxoglutarate = L-glutamate 5-semialdehyde + L-glutamate</text>
        <dbReference type="Rhea" id="RHEA:25160"/>
        <dbReference type="ChEBI" id="CHEBI:16810"/>
        <dbReference type="ChEBI" id="CHEBI:29985"/>
        <dbReference type="ChEBI" id="CHEBI:46911"/>
        <dbReference type="ChEBI" id="CHEBI:58066"/>
        <dbReference type="EC" id="2.6.1.13"/>
    </reaction>
    <physiologicalReaction direction="left-to-right" evidence="9">
        <dbReference type="Rhea" id="RHEA:25161"/>
    </physiologicalReaction>
</comment>
<dbReference type="GO" id="GO:0019544">
    <property type="term" value="P:L-arginine catabolic process to L-glutamate"/>
    <property type="evidence" value="ECO:0007669"/>
    <property type="project" value="TreeGrafter"/>
</dbReference>
<gene>
    <name evidence="13" type="ORF">Pmar_PMAR006572</name>
</gene>
<evidence type="ECO:0000313" key="13">
    <source>
        <dbReference type="EMBL" id="EEQ99897.1"/>
    </source>
</evidence>
<dbReference type="UniPathway" id="UPA00098">
    <property type="reaction ID" value="UER00358"/>
</dbReference>
<dbReference type="RefSeq" id="XP_002767180.1">
    <property type="nucleotide sequence ID" value="XM_002767134.1"/>
</dbReference>
<dbReference type="EC" id="2.6.1.13" evidence="4 12"/>
<dbReference type="NCBIfam" id="TIGR01885">
    <property type="entry name" value="Orn_aminotrans"/>
    <property type="match status" value="1"/>
</dbReference>
<dbReference type="GO" id="GO:0010121">
    <property type="term" value="P:L-arginine catabolic process to proline via ornithine"/>
    <property type="evidence" value="ECO:0007669"/>
    <property type="project" value="TreeGrafter"/>
</dbReference>